<gene>
    <name evidence="8" type="ORF">L9F63_011774</name>
</gene>
<keyword evidence="5" id="KW-0539">Nucleus</keyword>
<dbReference type="InterPro" id="IPR040223">
    <property type="entry name" value="PAR_bZIP"/>
</dbReference>
<dbReference type="CDD" id="cd14695">
    <property type="entry name" value="bZIP_HLF"/>
    <property type="match status" value="1"/>
</dbReference>
<dbReference type="InterPro" id="IPR004827">
    <property type="entry name" value="bZIP"/>
</dbReference>
<evidence type="ECO:0000313" key="9">
    <source>
        <dbReference type="Proteomes" id="UP001233999"/>
    </source>
</evidence>
<evidence type="ECO:0000256" key="6">
    <source>
        <dbReference type="SAM" id="MobiDB-lite"/>
    </source>
</evidence>
<dbReference type="SUPFAM" id="SSF57959">
    <property type="entry name" value="Leucine zipper domain"/>
    <property type="match status" value="1"/>
</dbReference>
<keyword evidence="3" id="KW-0238">DNA-binding</keyword>
<feature type="compositionally biased region" description="Polar residues" evidence="6">
    <location>
        <begin position="232"/>
        <end position="246"/>
    </location>
</feature>
<reference evidence="8" key="2">
    <citation type="submission" date="2023-05" db="EMBL/GenBank/DDBJ databases">
        <authorList>
            <person name="Fouks B."/>
        </authorList>
    </citation>
    <scope>NUCLEOTIDE SEQUENCE</scope>
    <source>
        <strain evidence="8">Stay&amp;Tobe</strain>
        <tissue evidence="8">Testes</tissue>
    </source>
</reference>
<proteinExistence type="predicted"/>
<dbReference type="Pfam" id="PF07716">
    <property type="entry name" value="bZIP_2"/>
    <property type="match status" value="1"/>
</dbReference>
<dbReference type="Gene3D" id="1.20.5.170">
    <property type="match status" value="1"/>
</dbReference>
<feature type="domain" description="BZIP" evidence="7">
    <location>
        <begin position="252"/>
        <end position="315"/>
    </location>
</feature>
<sequence>IDLYLMDPTIWRPHSRTPSPGIGQAEEVNKPLDLSSKIQKQQTIKVERPEMDLSPVQNIPILPFPISYSAMMPPATFVRDELPRLSSVKPNFTPNPETLRENSFRTLVPSLVHSPLFAHFPEISSLRFNRETSSGTLENFREDSFSSNSSSSPERPQYRQSLADLVHSTSMIKEYNSTKLQELPVLTPAKKNVRPFKRVELLTGEEDFEKYREKVMAEHKSSSLKPQRGAKRSSTPSSPPSGNEAKSQMDHDEAYREKRRRNNEAAKRSRDARRQKEDDLAISVEYLTQENKRLREEHASCRQKERDLRVTIDFLTQENKRLLEGHAVLTINRKV</sequence>
<dbReference type="GO" id="GO:0005634">
    <property type="term" value="C:nucleus"/>
    <property type="evidence" value="ECO:0007669"/>
    <property type="project" value="UniProtKB-SubCell"/>
</dbReference>
<dbReference type="GO" id="GO:0000978">
    <property type="term" value="F:RNA polymerase II cis-regulatory region sequence-specific DNA binding"/>
    <property type="evidence" value="ECO:0007669"/>
    <property type="project" value="TreeGrafter"/>
</dbReference>
<reference evidence="8" key="1">
    <citation type="journal article" date="2023" name="IScience">
        <title>Live-bearing cockroach genome reveals convergent evolutionary mechanisms linked to viviparity in insects and beyond.</title>
        <authorList>
            <person name="Fouks B."/>
            <person name="Harrison M.C."/>
            <person name="Mikhailova A.A."/>
            <person name="Marchal E."/>
            <person name="English S."/>
            <person name="Carruthers M."/>
            <person name="Jennings E.C."/>
            <person name="Chiamaka E.L."/>
            <person name="Frigard R.A."/>
            <person name="Pippel M."/>
            <person name="Attardo G.M."/>
            <person name="Benoit J.B."/>
            <person name="Bornberg-Bauer E."/>
            <person name="Tobe S.S."/>
        </authorList>
    </citation>
    <scope>NUCLEOTIDE SEQUENCE</scope>
    <source>
        <strain evidence="8">Stay&amp;Tobe</strain>
    </source>
</reference>
<dbReference type="AlphaFoldDB" id="A0AAD8ENK7"/>
<dbReference type="GO" id="GO:0000981">
    <property type="term" value="F:DNA-binding transcription factor activity, RNA polymerase II-specific"/>
    <property type="evidence" value="ECO:0007669"/>
    <property type="project" value="TreeGrafter"/>
</dbReference>
<keyword evidence="4" id="KW-0804">Transcription</keyword>
<dbReference type="EMBL" id="JASPKZ010001615">
    <property type="protein sequence ID" value="KAJ9597385.1"/>
    <property type="molecule type" value="Genomic_DNA"/>
</dbReference>
<evidence type="ECO:0000256" key="5">
    <source>
        <dbReference type="ARBA" id="ARBA00023242"/>
    </source>
</evidence>
<dbReference type="PROSITE" id="PS50217">
    <property type="entry name" value="BZIP"/>
    <property type="match status" value="1"/>
</dbReference>
<protein>
    <recommendedName>
        <fullName evidence="7">BZIP domain-containing protein</fullName>
    </recommendedName>
</protein>
<comment type="subcellular location">
    <subcellularLocation>
        <location evidence="1">Nucleus</location>
    </subcellularLocation>
</comment>
<comment type="caution">
    <text evidence="8">The sequence shown here is derived from an EMBL/GenBank/DDBJ whole genome shotgun (WGS) entry which is preliminary data.</text>
</comment>
<dbReference type="PANTHER" id="PTHR11988:SF27">
    <property type="entry name" value="GH27708P"/>
    <property type="match status" value="1"/>
</dbReference>
<feature type="region of interest" description="Disordered" evidence="6">
    <location>
        <begin position="217"/>
        <end position="276"/>
    </location>
</feature>
<dbReference type="SMART" id="SM00338">
    <property type="entry name" value="BRLZ"/>
    <property type="match status" value="1"/>
</dbReference>
<dbReference type="Proteomes" id="UP001233999">
    <property type="component" value="Unassembled WGS sequence"/>
</dbReference>
<evidence type="ECO:0000256" key="3">
    <source>
        <dbReference type="ARBA" id="ARBA00023125"/>
    </source>
</evidence>
<keyword evidence="9" id="KW-1185">Reference proteome</keyword>
<dbReference type="PANTHER" id="PTHR11988">
    <property type="entry name" value="THYROTROPH EMBRYONIC FACTOR RELATED"/>
    <property type="match status" value="1"/>
</dbReference>
<evidence type="ECO:0000313" key="8">
    <source>
        <dbReference type="EMBL" id="KAJ9597385.1"/>
    </source>
</evidence>
<feature type="non-terminal residue" evidence="8">
    <location>
        <position position="1"/>
    </location>
</feature>
<name>A0AAD8ENK7_DIPPU</name>
<feature type="compositionally biased region" description="Basic and acidic residues" evidence="6">
    <location>
        <begin position="247"/>
        <end position="276"/>
    </location>
</feature>
<evidence type="ECO:0000256" key="4">
    <source>
        <dbReference type="ARBA" id="ARBA00023163"/>
    </source>
</evidence>
<organism evidence="8 9">
    <name type="scientific">Diploptera punctata</name>
    <name type="common">Pacific beetle cockroach</name>
    <dbReference type="NCBI Taxonomy" id="6984"/>
    <lineage>
        <taxon>Eukaryota</taxon>
        <taxon>Metazoa</taxon>
        <taxon>Ecdysozoa</taxon>
        <taxon>Arthropoda</taxon>
        <taxon>Hexapoda</taxon>
        <taxon>Insecta</taxon>
        <taxon>Pterygota</taxon>
        <taxon>Neoptera</taxon>
        <taxon>Polyneoptera</taxon>
        <taxon>Dictyoptera</taxon>
        <taxon>Blattodea</taxon>
        <taxon>Blaberoidea</taxon>
        <taxon>Blaberidae</taxon>
        <taxon>Diplopterinae</taxon>
        <taxon>Diploptera</taxon>
    </lineage>
</organism>
<accession>A0AAD8ENK7</accession>
<dbReference type="InterPro" id="IPR046347">
    <property type="entry name" value="bZIP_sf"/>
</dbReference>
<evidence type="ECO:0000259" key="7">
    <source>
        <dbReference type="PROSITE" id="PS50217"/>
    </source>
</evidence>
<keyword evidence="2" id="KW-0805">Transcription regulation</keyword>
<evidence type="ECO:0000256" key="2">
    <source>
        <dbReference type="ARBA" id="ARBA00023015"/>
    </source>
</evidence>
<feature type="region of interest" description="Disordered" evidence="6">
    <location>
        <begin position="139"/>
        <end position="159"/>
    </location>
</feature>
<evidence type="ECO:0000256" key="1">
    <source>
        <dbReference type="ARBA" id="ARBA00004123"/>
    </source>
</evidence>